<accession>A0A6G8Q6C1</accession>
<dbReference type="InterPro" id="IPR014710">
    <property type="entry name" value="RmlC-like_jellyroll"/>
</dbReference>
<name>A0A6G8Q6C1_9ACTN</name>
<reference evidence="1 2" key="1">
    <citation type="submission" date="2019-10" db="EMBL/GenBank/DDBJ databases">
        <title>Rubrobacter sp nov SCSIO 52090 isolated from a deep-sea sediment in the South China Sea.</title>
        <authorList>
            <person name="Chen R.W."/>
        </authorList>
    </citation>
    <scope>NUCLEOTIDE SEQUENCE [LARGE SCALE GENOMIC DNA]</scope>
    <source>
        <strain evidence="1 2">SCSIO 52909</strain>
    </source>
</reference>
<evidence type="ECO:0000313" key="2">
    <source>
        <dbReference type="Proteomes" id="UP000501452"/>
    </source>
</evidence>
<dbReference type="EMBL" id="CP045119">
    <property type="protein sequence ID" value="QIN81979.1"/>
    <property type="molecule type" value="Genomic_DNA"/>
</dbReference>
<evidence type="ECO:0000313" key="1">
    <source>
        <dbReference type="EMBL" id="QIN81979.1"/>
    </source>
</evidence>
<sequence>MKDIERARRVPFGELPWAEDAPGIRAREVDVRGARWATVEYEAGAAREEWCEEGHRGFVISGEIEYEFDDGSEPLWASEGEAFFLPPAPLGAGAHRGHNPSEGPTLLFLIDDAREG</sequence>
<dbReference type="RefSeq" id="WP_166173855.1">
    <property type="nucleotide sequence ID" value="NZ_CP045119.1"/>
</dbReference>
<dbReference type="AlphaFoldDB" id="A0A6G8Q6C1"/>
<dbReference type="KEGG" id="rub:GBA63_04465"/>
<gene>
    <name evidence="1" type="ORF">GBA63_04465</name>
</gene>
<dbReference type="Proteomes" id="UP000501452">
    <property type="component" value="Chromosome"/>
</dbReference>
<dbReference type="SUPFAM" id="SSF51182">
    <property type="entry name" value="RmlC-like cupins"/>
    <property type="match status" value="1"/>
</dbReference>
<proteinExistence type="predicted"/>
<organism evidence="1 2">
    <name type="scientific">Rubrobacter tropicus</name>
    <dbReference type="NCBI Taxonomy" id="2653851"/>
    <lineage>
        <taxon>Bacteria</taxon>
        <taxon>Bacillati</taxon>
        <taxon>Actinomycetota</taxon>
        <taxon>Rubrobacteria</taxon>
        <taxon>Rubrobacterales</taxon>
        <taxon>Rubrobacteraceae</taxon>
        <taxon>Rubrobacter</taxon>
    </lineage>
</organism>
<evidence type="ECO:0008006" key="3">
    <source>
        <dbReference type="Google" id="ProtNLM"/>
    </source>
</evidence>
<keyword evidence="2" id="KW-1185">Reference proteome</keyword>
<protein>
    <recommendedName>
        <fullName evidence="3">Cupin domain-containing protein</fullName>
    </recommendedName>
</protein>
<dbReference type="Gene3D" id="2.60.120.10">
    <property type="entry name" value="Jelly Rolls"/>
    <property type="match status" value="1"/>
</dbReference>
<dbReference type="InterPro" id="IPR011051">
    <property type="entry name" value="RmlC_Cupin_sf"/>
</dbReference>